<evidence type="ECO:0000313" key="4">
    <source>
        <dbReference type="EMBL" id="OIN59780.1"/>
    </source>
</evidence>
<dbReference type="Pfam" id="PF00436">
    <property type="entry name" value="SSB"/>
    <property type="match status" value="1"/>
</dbReference>
<dbReference type="InterPro" id="IPR000424">
    <property type="entry name" value="Primosome_PriB/ssb"/>
</dbReference>
<dbReference type="PROSITE" id="PS50935">
    <property type="entry name" value="SSB"/>
    <property type="match status" value="1"/>
</dbReference>
<dbReference type="Gene3D" id="2.40.50.140">
    <property type="entry name" value="Nucleic acid-binding proteins"/>
    <property type="match status" value="1"/>
</dbReference>
<evidence type="ECO:0000256" key="3">
    <source>
        <dbReference type="SAM" id="MobiDB-lite"/>
    </source>
</evidence>
<dbReference type="EMBL" id="MORL01000003">
    <property type="protein sequence ID" value="OIN59780.1"/>
    <property type="molecule type" value="Genomic_DNA"/>
</dbReference>
<evidence type="ECO:0000256" key="1">
    <source>
        <dbReference type="ARBA" id="ARBA00023125"/>
    </source>
</evidence>
<gene>
    <name evidence="4" type="ORF">BLX24_07950</name>
</gene>
<comment type="caution">
    <text evidence="4">The sequence shown here is derived from an EMBL/GenBank/DDBJ whole genome shotgun (WGS) entry which is preliminary data.</text>
</comment>
<dbReference type="CDD" id="cd04496">
    <property type="entry name" value="SSB_OBF"/>
    <property type="match status" value="1"/>
</dbReference>
<organism evidence="4 5">
    <name type="scientific">Arsenicibacter rosenii</name>
    <dbReference type="NCBI Taxonomy" id="1750698"/>
    <lineage>
        <taxon>Bacteria</taxon>
        <taxon>Pseudomonadati</taxon>
        <taxon>Bacteroidota</taxon>
        <taxon>Cytophagia</taxon>
        <taxon>Cytophagales</taxon>
        <taxon>Spirosomataceae</taxon>
        <taxon>Arsenicibacter</taxon>
    </lineage>
</organism>
<keyword evidence="5" id="KW-1185">Reference proteome</keyword>
<protein>
    <recommendedName>
        <fullName evidence="6">Single-stranded DNA-binding protein</fullName>
    </recommendedName>
</protein>
<dbReference type="GO" id="GO:0003697">
    <property type="term" value="F:single-stranded DNA binding"/>
    <property type="evidence" value="ECO:0007669"/>
    <property type="project" value="InterPro"/>
</dbReference>
<evidence type="ECO:0000256" key="2">
    <source>
        <dbReference type="PROSITE-ProRule" id="PRU00252"/>
    </source>
</evidence>
<evidence type="ECO:0000313" key="5">
    <source>
        <dbReference type="Proteomes" id="UP000181790"/>
    </source>
</evidence>
<feature type="compositionally biased region" description="Polar residues" evidence="3">
    <location>
        <begin position="147"/>
        <end position="161"/>
    </location>
</feature>
<evidence type="ECO:0008006" key="6">
    <source>
        <dbReference type="Google" id="ProtNLM"/>
    </source>
</evidence>
<reference evidence="4 5" key="1">
    <citation type="submission" date="2016-10" db="EMBL/GenBank/DDBJ databases">
        <title>Arsenicibacter rosenii gen. nov., sp. nov., an efficient arsenic-methylating bacterium isolated from an arsenic-contaminated paddy soil.</title>
        <authorList>
            <person name="Huang K."/>
        </authorList>
    </citation>
    <scope>NUCLEOTIDE SEQUENCE [LARGE SCALE GENOMIC DNA]</scope>
    <source>
        <strain evidence="4 5">SM-1</strain>
    </source>
</reference>
<name>A0A1S2VN03_9BACT</name>
<sequence length="168" mass="18098">MQQFIFSGRLGRDARVVEVAGGDSFVSFAVAVDDSYNDKSGNRVERTDWYDVTYNNAKVAPLLLKGAGVLVMAQKPIAEQYEKDGFVHAKIKVRALRLEVFKKAESESGSGQGMAGQIAQRDPVTEQPFGSGSHGRTSAIPPAVPPVNTTQQNLVQGQTGADDNDLPF</sequence>
<accession>A0A1S2VN03</accession>
<keyword evidence="1 2" id="KW-0238">DNA-binding</keyword>
<feature type="region of interest" description="Disordered" evidence="3">
    <location>
        <begin position="108"/>
        <end position="168"/>
    </location>
</feature>
<dbReference type="AlphaFoldDB" id="A0A1S2VN03"/>
<dbReference type="SUPFAM" id="SSF50249">
    <property type="entry name" value="Nucleic acid-binding proteins"/>
    <property type="match status" value="1"/>
</dbReference>
<proteinExistence type="predicted"/>
<dbReference type="Proteomes" id="UP000181790">
    <property type="component" value="Unassembled WGS sequence"/>
</dbReference>
<dbReference type="OrthoDB" id="957856at2"/>
<dbReference type="InterPro" id="IPR012340">
    <property type="entry name" value="NA-bd_OB-fold"/>
</dbReference>
<dbReference type="RefSeq" id="WP_071502581.1">
    <property type="nucleotide sequence ID" value="NZ_MORL01000003.1"/>
</dbReference>